<feature type="domain" description="Reverse transcriptase Ty1/copia-type" evidence="1">
    <location>
        <begin position="4"/>
        <end position="85"/>
    </location>
</feature>
<keyword evidence="3" id="KW-1185">Reference proteome</keyword>
<evidence type="ECO:0000313" key="2">
    <source>
        <dbReference type="EMBL" id="THC87825.1"/>
    </source>
</evidence>
<comment type="caution">
    <text evidence="2">The sequence shown here is derived from an EMBL/GenBank/DDBJ whole genome shotgun (WGS) entry which is preliminary data.</text>
</comment>
<dbReference type="EMBL" id="SOSA01001028">
    <property type="protein sequence ID" value="THC87825.1"/>
    <property type="molecule type" value="Genomic_DNA"/>
</dbReference>
<dbReference type="STRING" id="1220188.A0A4S3IZS1"/>
<dbReference type="Proteomes" id="UP000308092">
    <property type="component" value="Unassembled WGS sequence"/>
</dbReference>
<dbReference type="Pfam" id="PF07727">
    <property type="entry name" value="RVT_2"/>
    <property type="match status" value="1"/>
</dbReference>
<dbReference type="AlphaFoldDB" id="A0A4S3IZS1"/>
<gene>
    <name evidence="2" type="ORF">EYZ11_012731</name>
</gene>
<dbReference type="VEuPathDB" id="FungiDB:EYZ11_012731"/>
<organism evidence="2 3">
    <name type="scientific">Aspergillus tanneri</name>
    <dbReference type="NCBI Taxonomy" id="1220188"/>
    <lineage>
        <taxon>Eukaryota</taxon>
        <taxon>Fungi</taxon>
        <taxon>Dikarya</taxon>
        <taxon>Ascomycota</taxon>
        <taxon>Pezizomycotina</taxon>
        <taxon>Eurotiomycetes</taxon>
        <taxon>Eurotiomycetidae</taxon>
        <taxon>Eurotiales</taxon>
        <taxon>Aspergillaceae</taxon>
        <taxon>Aspergillus</taxon>
        <taxon>Aspergillus subgen. Circumdati</taxon>
    </lineage>
</organism>
<name>A0A4S3IZS1_9EURO</name>
<evidence type="ECO:0000313" key="3">
    <source>
        <dbReference type="Proteomes" id="UP000308092"/>
    </source>
</evidence>
<evidence type="ECO:0000259" key="1">
    <source>
        <dbReference type="Pfam" id="PF07727"/>
    </source>
</evidence>
<proteinExistence type="predicted"/>
<dbReference type="InterPro" id="IPR013103">
    <property type="entry name" value="RVT_2"/>
</dbReference>
<sequence length="114" mass="12973">MGFEPIPSDPCVFRNHITGVLIGIYVDDLLIAAKNMQEIHKFKAKFAEYFNIKDLGGISKILGIRITRERSNRTIYLDQPAYIKQNAATVRSQSDCTNPRTNGKWQNIVESTTR</sequence>
<reference evidence="2 3" key="1">
    <citation type="submission" date="2019-03" db="EMBL/GenBank/DDBJ databases">
        <title>The genome sequence of a newly discovered highly antifungal drug resistant Aspergillus species, Aspergillus tanneri NIH 1004.</title>
        <authorList>
            <person name="Mounaud S."/>
            <person name="Singh I."/>
            <person name="Joardar V."/>
            <person name="Pakala S."/>
            <person name="Pakala S."/>
            <person name="Venepally P."/>
            <person name="Hoover J."/>
            <person name="Nierman W."/>
            <person name="Chung J."/>
            <person name="Losada L."/>
        </authorList>
    </citation>
    <scope>NUCLEOTIDE SEQUENCE [LARGE SCALE GENOMIC DNA]</scope>
    <source>
        <strain evidence="2 3">NIH1004</strain>
    </source>
</reference>
<protein>
    <recommendedName>
        <fullName evidence="1">Reverse transcriptase Ty1/copia-type domain-containing protein</fullName>
    </recommendedName>
</protein>
<accession>A0A4S3IZS1</accession>